<dbReference type="GO" id="GO:0006511">
    <property type="term" value="P:ubiquitin-dependent protein catabolic process"/>
    <property type="evidence" value="ECO:0007669"/>
    <property type="project" value="TreeGrafter"/>
</dbReference>
<protein>
    <submittedName>
        <fullName evidence="3">Don1p</fullName>
    </submittedName>
</protein>
<dbReference type="InterPro" id="IPR009060">
    <property type="entry name" value="UBA-like_sf"/>
</dbReference>
<evidence type="ECO:0000313" key="3">
    <source>
        <dbReference type="RefSeq" id="XP_033765500.1"/>
    </source>
</evidence>
<dbReference type="GO" id="GO:0005737">
    <property type="term" value="C:cytoplasm"/>
    <property type="evidence" value="ECO:0007669"/>
    <property type="project" value="TreeGrafter"/>
</dbReference>
<evidence type="ECO:0000256" key="1">
    <source>
        <dbReference type="SAM" id="MobiDB-lite"/>
    </source>
</evidence>
<dbReference type="SMART" id="SM00546">
    <property type="entry name" value="CUE"/>
    <property type="match status" value="1"/>
</dbReference>
<dbReference type="SUPFAM" id="SSF46934">
    <property type="entry name" value="UBA-like"/>
    <property type="match status" value="1"/>
</dbReference>
<dbReference type="InterPro" id="IPR003892">
    <property type="entry name" value="CUE"/>
</dbReference>
<feature type="compositionally biased region" description="Basic and acidic residues" evidence="1">
    <location>
        <begin position="342"/>
        <end position="360"/>
    </location>
</feature>
<dbReference type="GO" id="GO:0031624">
    <property type="term" value="F:ubiquitin conjugating enzyme binding"/>
    <property type="evidence" value="ECO:0007669"/>
    <property type="project" value="TreeGrafter"/>
</dbReference>
<dbReference type="OrthoDB" id="9942608at2759"/>
<feature type="domain" description="CUE" evidence="2">
    <location>
        <begin position="82"/>
        <end position="125"/>
    </location>
</feature>
<feature type="compositionally biased region" description="Polar residues" evidence="1">
    <location>
        <begin position="293"/>
        <end position="310"/>
    </location>
</feature>
<reference evidence="3" key="3">
    <citation type="submission" date="2025-07" db="EMBL/GenBank/DDBJ databases">
        <authorList>
            <consortium name="NCBI Genome Project"/>
        </authorList>
    </citation>
    <scope>NUCLEOTIDE SEQUENCE</scope>
    <source>
        <strain evidence="3">CBS432</strain>
    </source>
</reference>
<reference evidence="3" key="2">
    <citation type="submission" date="2020-01" db="EMBL/GenBank/DDBJ databases">
        <title>Population-level Yeast Reference Genomes.</title>
        <authorList>
            <person name="Yue J.-X."/>
        </authorList>
    </citation>
    <scope>NUCLEOTIDE SEQUENCE</scope>
    <source>
        <strain evidence="3">CBS432</strain>
    </source>
</reference>
<dbReference type="PROSITE" id="PS51140">
    <property type="entry name" value="CUE"/>
    <property type="match status" value="1"/>
</dbReference>
<dbReference type="CDD" id="cd14372">
    <property type="entry name" value="CUE_Cue5p_like"/>
    <property type="match status" value="1"/>
</dbReference>
<proteinExistence type="predicted"/>
<gene>
    <name evidence="3" type="primary">DON1</name>
    <name evidence="3" type="ORF">SPAR_D04670</name>
</gene>
<sequence>MGKRNRKGKENNVTKNGFLKVGKIKNSNPELELPSQEYTSIEEKGSCSPIDIPLITKKPETTKADSTVFDYPTIGDLVSSVEELCILKELEIAFPEVGNTLIKAILIASQGTLEPAFNSLLYYSNPEENTDFALPMKPINVEDLSKVDVREILQCGILDYIENEVSGQEIDGSMMISKIGSERSSLGDLTDNINIPRSNREIAESTRNMAVAEEHSVNLSREASAHKGEEKGVSSLKGAAVKVATKSLKRNRIPVTVKKNGPSNNLFDVLNCDESEEEEEQNIETDASDQGKKSQGGNTEVPKTSKTGDNAQRDSTNKLPTNDDSGYKSAFGTDSCGLFAADGKDEKQVHPPRKQELSFT</sequence>
<organism evidence="3">
    <name type="scientific">Saccharomyces paradoxus</name>
    <name type="common">Yeast</name>
    <name type="synonym">Saccharomyces douglasii</name>
    <dbReference type="NCBI Taxonomy" id="27291"/>
    <lineage>
        <taxon>Eukaryota</taxon>
        <taxon>Fungi</taxon>
        <taxon>Dikarya</taxon>
        <taxon>Ascomycota</taxon>
        <taxon>Saccharomycotina</taxon>
        <taxon>Saccharomycetes</taxon>
        <taxon>Saccharomycetales</taxon>
        <taxon>Saccharomycetaceae</taxon>
        <taxon>Saccharomyces</taxon>
    </lineage>
</organism>
<accession>A0A8B8UNZ0</accession>
<dbReference type="RefSeq" id="XP_033765500.1">
    <property type="nucleotide sequence ID" value="XM_033909609.1"/>
</dbReference>
<name>A0A8B8UNZ0_SACPA</name>
<dbReference type="PANTHER" id="PTHR16461:SF5">
    <property type="entry name" value="TOLL-INTERACTING PROTEIN"/>
    <property type="match status" value="1"/>
</dbReference>
<dbReference type="KEGG" id="spao:SPAR_D04670"/>
<dbReference type="GeneID" id="54629714"/>
<feature type="region of interest" description="Disordered" evidence="1">
    <location>
        <begin position="273"/>
        <end position="360"/>
    </location>
</feature>
<dbReference type="InterPro" id="IPR041807">
    <property type="entry name" value="Cue5/Don1_CUE"/>
</dbReference>
<dbReference type="PANTHER" id="PTHR16461">
    <property type="entry name" value="TOLL-INTERACTING PROTEIN"/>
    <property type="match status" value="1"/>
</dbReference>
<evidence type="ECO:0000259" key="2">
    <source>
        <dbReference type="PROSITE" id="PS51140"/>
    </source>
</evidence>
<reference evidence="3" key="4">
    <citation type="submission" date="2025-08" db="UniProtKB">
        <authorList>
            <consortium name="RefSeq"/>
        </authorList>
    </citation>
    <scope>IDENTIFICATION</scope>
    <source>
        <strain evidence="3">CBS432</strain>
    </source>
</reference>
<dbReference type="VEuPathDB" id="FungiDB:SPAR_D04670"/>
<dbReference type="GO" id="GO:0043130">
    <property type="term" value="F:ubiquitin binding"/>
    <property type="evidence" value="ECO:0007669"/>
    <property type="project" value="InterPro"/>
</dbReference>
<dbReference type="AlphaFoldDB" id="A0A8B8UNZ0"/>
<reference evidence="3" key="1">
    <citation type="journal article" date="2017" name="Nat. Genet.">
        <title>Contrasting evolutionary genome dynamics between domesticated and wild yeasts.</title>
        <authorList>
            <person name="Yue J.X."/>
            <person name="Li J."/>
            <person name="Aigrain L."/>
            <person name="Hallin J."/>
            <person name="Persson K."/>
            <person name="Oliver K."/>
            <person name="Bergstrom A."/>
            <person name="Coupland P."/>
            <person name="Warringer J."/>
            <person name="Lagomarsino M.C."/>
            <person name="Fischer G."/>
            <person name="Durbin R."/>
            <person name="Liti G."/>
        </authorList>
    </citation>
    <scope>NUCLEOTIDE SEQUENCE</scope>
    <source>
        <strain evidence="3">CBS432</strain>
    </source>
</reference>
<feature type="compositionally biased region" description="Acidic residues" evidence="1">
    <location>
        <begin position="273"/>
        <end position="287"/>
    </location>
</feature>